<dbReference type="SUPFAM" id="SSF50249">
    <property type="entry name" value="Nucleic acid-binding proteins"/>
    <property type="match status" value="1"/>
</dbReference>
<proteinExistence type="predicted"/>
<dbReference type="OrthoDB" id="9573at2157"/>
<comment type="caution">
    <text evidence="3">The sequence shown here is derived from an EMBL/GenBank/DDBJ whole genome shotgun (WGS) entry which is preliminary data.</text>
</comment>
<evidence type="ECO:0008006" key="5">
    <source>
        <dbReference type="Google" id="ProtNLM"/>
    </source>
</evidence>
<dbReference type="PANTHER" id="PTHR34075">
    <property type="entry name" value="BLR3430 PROTEIN"/>
    <property type="match status" value="1"/>
</dbReference>
<dbReference type="InParanoid" id="A0A554MVJ5"/>
<organism evidence="3 4">
    <name type="scientific">Haloglomus irregulare</name>
    <dbReference type="NCBI Taxonomy" id="2234134"/>
    <lineage>
        <taxon>Archaea</taxon>
        <taxon>Methanobacteriati</taxon>
        <taxon>Methanobacteriota</taxon>
        <taxon>Stenosarchaea group</taxon>
        <taxon>Halobacteria</taxon>
        <taxon>Halobacteriales</taxon>
        <taxon>Natronomonadaceae</taxon>
        <taxon>Haloglomus</taxon>
    </lineage>
</organism>
<gene>
    <name evidence="3" type="ORF">DP107_16965</name>
</gene>
<dbReference type="Gene3D" id="6.10.30.10">
    <property type="match status" value="1"/>
</dbReference>
<dbReference type="InterPro" id="IPR052513">
    <property type="entry name" value="Thioester_dehydratase-like"/>
</dbReference>
<dbReference type="InterPro" id="IPR022002">
    <property type="entry name" value="ChsH2_Znr"/>
</dbReference>
<dbReference type="InterPro" id="IPR002878">
    <property type="entry name" value="ChsH2_C"/>
</dbReference>
<evidence type="ECO:0000313" key="4">
    <source>
        <dbReference type="Proteomes" id="UP000319894"/>
    </source>
</evidence>
<evidence type="ECO:0000313" key="3">
    <source>
        <dbReference type="EMBL" id="TSD09142.1"/>
    </source>
</evidence>
<feature type="domain" description="ChsH2 rubredoxin-like zinc ribbon" evidence="2">
    <location>
        <begin position="19"/>
        <end position="52"/>
    </location>
</feature>
<dbReference type="RefSeq" id="WP_144263316.1">
    <property type="nucleotide sequence ID" value="NZ_QMDX01000017.1"/>
</dbReference>
<name>A0A554MVJ5_9EURY</name>
<reference evidence="3 4" key="1">
    <citation type="submission" date="2018-06" db="EMBL/GenBank/DDBJ databases">
        <title>Natronomonas sp. F16-60 a new haloarchaeon isolated from a solar saltern of Isla Cristina, Huelva, Spain.</title>
        <authorList>
            <person name="Duran-Viseras A."/>
            <person name="Sanchez-Porro C."/>
            <person name="Ventosa A."/>
        </authorList>
    </citation>
    <scope>NUCLEOTIDE SEQUENCE [LARGE SCALE GENOMIC DNA]</scope>
    <source>
        <strain evidence="3 4">F16-60</strain>
    </source>
</reference>
<dbReference type="AlphaFoldDB" id="A0A554MVJ5"/>
<accession>A0A554MVJ5</accession>
<evidence type="ECO:0000259" key="1">
    <source>
        <dbReference type="Pfam" id="PF01796"/>
    </source>
</evidence>
<dbReference type="Proteomes" id="UP000319894">
    <property type="component" value="Unassembled WGS sequence"/>
</dbReference>
<protein>
    <recommendedName>
        <fullName evidence="5">DUF35 domain-containing protein</fullName>
    </recommendedName>
</protein>
<evidence type="ECO:0000259" key="2">
    <source>
        <dbReference type="Pfam" id="PF12172"/>
    </source>
</evidence>
<dbReference type="Pfam" id="PF01796">
    <property type="entry name" value="OB_ChsH2_C"/>
    <property type="match status" value="1"/>
</dbReference>
<feature type="domain" description="ChsH2 C-terminal OB-fold" evidence="1">
    <location>
        <begin position="57"/>
        <end position="110"/>
    </location>
</feature>
<sequence length="130" mass="13602">MSVETYLEDGELTHRAWSAALREDVLLGERCADCDHVTAAPKAACARCGSQDTAVIELQTEGTVYAETTVFVAPAAFSDAEPYGVALIDIGDARIMAHIDGDAAVGDAVAFRGTVEQDDSPAPLFGPADD</sequence>
<dbReference type="EMBL" id="QMDX01000017">
    <property type="protein sequence ID" value="TSD09142.1"/>
    <property type="molecule type" value="Genomic_DNA"/>
</dbReference>
<dbReference type="InterPro" id="IPR012340">
    <property type="entry name" value="NA-bd_OB-fold"/>
</dbReference>
<keyword evidence="4" id="KW-1185">Reference proteome</keyword>
<dbReference type="Pfam" id="PF12172">
    <property type="entry name" value="zf-ChsH2"/>
    <property type="match status" value="1"/>
</dbReference>
<dbReference type="PANTHER" id="PTHR34075:SF5">
    <property type="entry name" value="BLR3430 PROTEIN"/>
    <property type="match status" value="1"/>
</dbReference>